<sequence>MKVCGLDVHKDTIFCAVRNGKKCEEVKDYSTLTCSIRQMGEHLQEQGVLRVAMESTGVYWIPVWNILEDMGFELLLVNPFLIKQMPGRKSDVKDAQWIALLLQKGMLRGSLVPKADIRELRVYARKYRKLQGRMTSVVQEMDRLLVMCNIRLGSYVSDLNGKSFRRVVQAIADGRDSPEELLCHVHPRIRNRHADTIRNALEGHICPHHRFALSLLDEEYSLLESQEERCLAMMEQLCADRYAEQLELLKSHPGINDIAAMSFIAESGGEMSAFENSGKFSGWTGLRPRNDESAGKYKSTATTKGNKFLRTILVQIAWAAIRTKGSHYQGKYARLAMRKSKKKALIAIARKIGTVLWNMLDKKQEYDAGLMPVYDPDKIAAKIAYHDRELLRLQNLI</sequence>
<organism evidence="3 4">
    <name type="scientific">Sphingobacterium allocomposti</name>
    <dbReference type="NCBI Taxonomy" id="415956"/>
    <lineage>
        <taxon>Bacteria</taxon>
        <taxon>Pseudomonadati</taxon>
        <taxon>Bacteroidota</taxon>
        <taxon>Sphingobacteriia</taxon>
        <taxon>Sphingobacteriales</taxon>
        <taxon>Sphingobacteriaceae</taxon>
        <taxon>Sphingobacterium</taxon>
    </lineage>
</organism>
<name>A0A5S5DN06_9SPHI</name>
<dbReference type="Pfam" id="PF01548">
    <property type="entry name" value="DEDD_Tnp_IS110"/>
    <property type="match status" value="1"/>
</dbReference>
<dbReference type="AlphaFoldDB" id="A0A5S5DN06"/>
<keyword evidence="4" id="KW-1185">Reference proteome</keyword>
<dbReference type="OrthoDB" id="9815354at2"/>
<dbReference type="InterPro" id="IPR003346">
    <property type="entry name" value="Transposase_20"/>
</dbReference>
<protein>
    <submittedName>
        <fullName evidence="3">Transposase</fullName>
    </submittedName>
</protein>
<dbReference type="GO" id="GO:0004803">
    <property type="term" value="F:transposase activity"/>
    <property type="evidence" value="ECO:0007669"/>
    <property type="project" value="InterPro"/>
</dbReference>
<feature type="domain" description="Transposase IS116/IS110/IS902 C-terminal" evidence="2">
    <location>
        <begin position="247"/>
        <end position="329"/>
    </location>
</feature>
<evidence type="ECO:0000313" key="3">
    <source>
        <dbReference type="EMBL" id="TYP97105.1"/>
    </source>
</evidence>
<dbReference type="NCBIfam" id="NF033542">
    <property type="entry name" value="transpos_IS110"/>
    <property type="match status" value="1"/>
</dbReference>
<gene>
    <name evidence="3" type="ORF">BC792_10331</name>
</gene>
<feature type="domain" description="Transposase IS110-like N-terminal" evidence="1">
    <location>
        <begin position="4"/>
        <end position="146"/>
    </location>
</feature>
<reference evidence="3 4" key="1">
    <citation type="submission" date="2019-07" db="EMBL/GenBank/DDBJ databases">
        <title>Genomic Encyclopedia of Archaeal and Bacterial Type Strains, Phase II (KMG-II): from individual species to whole genera.</title>
        <authorList>
            <person name="Goeker M."/>
        </authorList>
    </citation>
    <scope>NUCLEOTIDE SEQUENCE [LARGE SCALE GENOMIC DNA]</scope>
    <source>
        <strain evidence="3 4">DSM 18850</strain>
    </source>
</reference>
<accession>A0A5S5DN06</accession>
<dbReference type="RefSeq" id="WP_148907512.1">
    <property type="nucleotide sequence ID" value="NZ_VNHX01000003.1"/>
</dbReference>
<evidence type="ECO:0000259" key="2">
    <source>
        <dbReference type="Pfam" id="PF02371"/>
    </source>
</evidence>
<dbReference type="InterPro" id="IPR002525">
    <property type="entry name" value="Transp_IS110-like_N"/>
</dbReference>
<dbReference type="GO" id="GO:0006313">
    <property type="term" value="P:DNA transposition"/>
    <property type="evidence" value="ECO:0007669"/>
    <property type="project" value="InterPro"/>
</dbReference>
<comment type="caution">
    <text evidence="3">The sequence shown here is derived from an EMBL/GenBank/DDBJ whole genome shotgun (WGS) entry which is preliminary data.</text>
</comment>
<dbReference type="InterPro" id="IPR047650">
    <property type="entry name" value="Transpos_IS110"/>
</dbReference>
<dbReference type="GO" id="GO:0003677">
    <property type="term" value="F:DNA binding"/>
    <property type="evidence" value="ECO:0007669"/>
    <property type="project" value="InterPro"/>
</dbReference>
<proteinExistence type="predicted"/>
<evidence type="ECO:0000259" key="1">
    <source>
        <dbReference type="Pfam" id="PF01548"/>
    </source>
</evidence>
<dbReference type="PANTHER" id="PTHR33055">
    <property type="entry name" value="TRANSPOSASE FOR INSERTION SEQUENCE ELEMENT IS1111A"/>
    <property type="match status" value="1"/>
</dbReference>
<dbReference type="PANTHER" id="PTHR33055:SF13">
    <property type="entry name" value="TRANSPOSASE"/>
    <property type="match status" value="1"/>
</dbReference>
<dbReference type="EMBL" id="VNHX01000003">
    <property type="protein sequence ID" value="TYP97105.1"/>
    <property type="molecule type" value="Genomic_DNA"/>
</dbReference>
<evidence type="ECO:0000313" key="4">
    <source>
        <dbReference type="Proteomes" id="UP000325105"/>
    </source>
</evidence>
<dbReference type="Pfam" id="PF02371">
    <property type="entry name" value="Transposase_20"/>
    <property type="match status" value="1"/>
</dbReference>
<dbReference type="Proteomes" id="UP000325105">
    <property type="component" value="Unassembled WGS sequence"/>
</dbReference>